<dbReference type="Gene3D" id="3.40.50.1390">
    <property type="entry name" value="Resolvase, N-terminal catalytic domain"/>
    <property type="match status" value="1"/>
</dbReference>
<organism evidence="10 11">
    <name type="scientific">Actinobacillus pleuropneumoniae serovar 6 str. Femo</name>
    <dbReference type="NCBI Taxonomy" id="754256"/>
    <lineage>
        <taxon>Bacteria</taxon>
        <taxon>Pseudomonadati</taxon>
        <taxon>Pseudomonadota</taxon>
        <taxon>Gammaproteobacteria</taxon>
        <taxon>Pasteurellales</taxon>
        <taxon>Pasteurellaceae</taxon>
        <taxon>Actinobacillus</taxon>
    </lineage>
</organism>
<dbReference type="PROSITE" id="PS00398">
    <property type="entry name" value="RECOMBINASES_2"/>
    <property type="match status" value="1"/>
</dbReference>
<sequence length="254" mass="29276">MQSFQAVSKVQKTNVFLTFFEKQKSLHFPLYFKFNNSVQKSMFKNLSVNWVFILYGCYFMLIGYARVSTEDQNLELQIDALTKVGCEKIFNDKDSRTSFNRPGLLEALEYLREGDTLVIWKLDRLGGKTKNLLELFDSLQQRNINLKSIKDSIDTGSAIGKLFFHFSSALAEFEVDILRERTRAGLAAARARGRLGGRPKSLNENQKQQAFDLYYSKKHTVNSICKTLNISKGTFYNYLKQEKDLNGKRIKESP</sequence>
<evidence type="ECO:0000256" key="4">
    <source>
        <dbReference type="ARBA" id="ARBA00023125"/>
    </source>
</evidence>
<dbReference type="SMART" id="SM00857">
    <property type="entry name" value="Resolvase"/>
    <property type="match status" value="1"/>
</dbReference>
<accession>A0A828PJ84</accession>
<dbReference type="InterPro" id="IPR006118">
    <property type="entry name" value="Recombinase_CS"/>
</dbReference>
<dbReference type="InterPro" id="IPR050639">
    <property type="entry name" value="SSR_resolvase"/>
</dbReference>
<dbReference type="SUPFAM" id="SSF46689">
    <property type="entry name" value="Homeodomain-like"/>
    <property type="match status" value="1"/>
</dbReference>
<keyword evidence="4" id="KW-0238">DNA-binding</keyword>
<evidence type="ECO:0000313" key="11">
    <source>
        <dbReference type="Proteomes" id="UP000005341"/>
    </source>
</evidence>
<evidence type="ECO:0000256" key="7">
    <source>
        <dbReference type="PROSITE-ProRule" id="PRU10137"/>
    </source>
</evidence>
<proteinExistence type="inferred from homology"/>
<keyword evidence="3" id="KW-0230">DNA invertase</keyword>
<comment type="similarity">
    <text evidence="1">Belongs to the site-specific recombinase resolvase family.</text>
</comment>
<protein>
    <submittedName>
        <fullName evidence="10">Resolvase</fullName>
    </submittedName>
</protein>
<gene>
    <name evidence="10" type="ORF">appser6_9530</name>
</gene>
<keyword evidence="8" id="KW-0472">Membrane</keyword>
<reference evidence="10 11" key="1">
    <citation type="journal article" date="2010" name="J. Bacteriol.">
        <title>Comparative genomic characterization of Actinobacillus pleuropneumoniae.</title>
        <authorList>
            <person name="Xu Z."/>
            <person name="Chen X."/>
            <person name="Li L."/>
            <person name="Li T."/>
            <person name="Wang S."/>
            <person name="Chen H."/>
            <person name="Zhou R."/>
        </authorList>
    </citation>
    <scope>NUCLEOTIDE SEQUENCE [LARGE SCALE GENOMIC DNA]</scope>
    <source>
        <strain evidence="10 11">Femo</strain>
    </source>
</reference>
<name>A0A828PJ84_ACTPL</name>
<keyword evidence="5" id="KW-0233">DNA recombination</keyword>
<dbReference type="CDD" id="cd03768">
    <property type="entry name" value="SR_ResInv"/>
    <property type="match status" value="1"/>
</dbReference>
<dbReference type="PROSITE" id="PS51736">
    <property type="entry name" value="RECOMBINASES_3"/>
    <property type="match status" value="1"/>
</dbReference>
<evidence type="ECO:0000313" key="10">
    <source>
        <dbReference type="EMBL" id="EFM92045.1"/>
    </source>
</evidence>
<dbReference type="InterPro" id="IPR036162">
    <property type="entry name" value="Resolvase-like_N_sf"/>
</dbReference>
<keyword evidence="8" id="KW-1133">Transmembrane helix</keyword>
<feature type="transmembrane region" description="Helical" evidence="8">
    <location>
        <begin position="46"/>
        <end position="65"/>
    </location>
</feature>
<dbReference type="EMBL" id="ADOG01000012">
    <property type="protein sequence ID" value="EFM92045.1"/>
    <property type="molecule type" value="Genomic_DNA"/>
</dbReference>
<dbReference type="SUPFAM" id="SSF53041">
    <property type="entry name" value="Resolvase-like"/>
    <property type="match status" value="1"/>
</dbReference>
<dbReference type="PANTHER" id="PTHR30461">
    <property type="entry name" value="DNA-INVERTASE FROM LAMBDOID PROPHAGE"/>
    <property type="match status" value="1"/>
</dbReference>
<evidence type="ECO:0000256" key="5">
    <source>
        <dbReference type="ARBA" id="ARBA00023172"/>
    </source>
</evidence>
<evidence type="ECO:0000259" key="9">
    <source>
        <dbReference type="PROSITE" id="PS51736"/>
    </source>
</evidence>
<evidence type="ECO:0000256" key="6">
    <source>
        <dbReference type="PIRSR" id="PIRSR606118-50"/>
    </source>
</evidence>
<keyword evidence="2" id="KW-0229">DNA integration</keyword>
<dbReference type="AlphaFoldDB" id="A0A828PJ84"/>
<dbReference type="GO" id="GO:0003677">
    <property type="term" value="F:DNA binding"/>
    <property type="evidence" value="ECO:0007669"/>
    <property type="project" value="UniProtKB-KW"/>
</dbReference>
<dbReference type="GO" id="GO:0000150">
    <property type="term" value="F:DNA strand exchange activity"/>
    <property type="evidence" value="ECO:0007669"/>
    <property type="project" value="UniProtKB-KW"/>
</dbReference>
<feature type="active site" description="O-(5'-phospho-DNA)-serine intermediate" evidence="6 7">
    <location>
        <position position="68"/>
    </location>
</feature>
<dbReference type="InterPro" id="IPR006120">
    <property type="entry name" value="Resolvase_HTH_dom"/>
</dbReference>
<dbReference type="FunFam" id="3.40.50.1390:FF:000001">
    <property type="entry name" value="DNA recombinase"/>
    <property type="match status" value="1"/>
</dbReference>
<evidence type="ECO:0000256" key="2">
    <source>
        <dbReference type="ARBA" id="ARBA00022908"/>
    </source>
</evidence>
<dbReference type="InterPro" id="IPR009057">
    <property type="entry name" value="Homeodomain-like_sf"/>
</dbReference>
<dbReference type="GO" id="GO:0015074">
    <property type="term" value="P:DNA integration"/>
    <property type="evidence" value="ECO:0007669"/>
    <property type="project" value="UniProtKB-KW"/>
</dbReference>
<evidence type="ECO:0000256" key="1">
    <source>
        <dbReference type="ARBA" id="ARBA00009913"/>
    </source>
</evidence>
<dbReference type="Proteomes" id="UP000005341">
    <property type="component" value="Unassembled WGS sequence"/>
</dbReference>
<feature type="domain" description="Resolvase/invertase-type recombinase catalytic" evidence="9">
    <location>
        <begin position="60"/>
        <end position="193"/>
    </location>
</feature>
<comment type="caution">
    <text evidence="10">The sequence shown here is derived from an EMBL/GenBank/DDBJ whole genome shotgun (WGS) entry which is preliminary data.</text>
</comment>
<dbReference type="Pfam" id="PF00239">
    <property type="entry name" value="Resolvase"/>
    <property type="match status" value="1"/>
</dbReference>
<dbReference type="PROSITE" id="PS00397">
    <property type="entry name" value="RECOMBINASES_1"/>
    <property type="match status" value="1"/>
</dbReference>
<evidence type="ECO:0000256" key="8">
    <source>
        <dbReference type="SAM" id="Phobius"/>
    </source>
</evidence>
<dbReference type="PANTHER" id="PTHR30461:SF2">
    <property type="entry name" value="SERINE RECOMBINASE PINE-RELATED"/>
    <property type="match status" value="1"/>
</dbReference>
<evidence type="ECO:0000256" key="3">
    <source>
        <dbReference type="ARBA" id="ARBA00023100"/>
    </source>
</evidence>
<dbReference type="Pfam" id="PF02796">
    <property type="entry name" value="HTH_7"/>
    <property type="match status" value="1"/>
</dbReference>
<keyword evidence="8" id="KW-0812">Transmembrane</keyword>
<dbReference type="InterPro" id="IPR006119">
    <property type="entry name" value="Resolv_N"/>
</dbReference>